<dbReference type="PANTHER" id="PTHR11552">
    <property type="entry name" value="GLUCOSE-METHANOL-CHOLINE GMC OXIDOREDUCTASE"/>
    <property type="match status" value="1"/>
</dbReference>
<accession>A0AAE8MWH3</accession>
<feature type="binding site" evidence="2">
    <location>
        <position position="253"/>
    </location>
    <ligand>
        <name>FAD</name>
        <dbReference type="ChEBI" id="CHEBI:57692"/>
    </ligand>
</feature>
<name>A0AAE8MWH3_9PEZI</name>
<dbReference type="Proteomes" id="UP001187682">
    <property type="component" value="Unassembled WGS sequence"/>
</dbReference>
<dbReference type="InterPro" id="IPR000172">
    <property type="entry name" value="GMC_OxRdtase_N"/>
</dbReference>
<sequence>MLQVVGAVLALLAPTLVQGFPGSPLKARTLKGLDDLNESYDYVIIGGGTAGLTIGDRLSESGEYNASDPRDNRGSRQYNITSVPQPGLNGRRVPLGMGFCVGGSSAINGMAVMRGTKADYSIWAELGQEDSTWDWEGMLPYYRKAIHFVPPDEGFAEDYNVTYDIEAAWGQYEDTNVYASYPGGMNPGIKTIYEAMKTVPGVEFPRDGHAGSHGVFWYPVSVDPETNQRSYSRTGHWEGLERSNYDLMTGSRVNRILIDEENSVYGVQIVAKGTNDSRTVLVSEEAILSAGTIHTPQVLQLSGIGPAEFLESLDIEVKVDLPGVGANFQDHPIGPNIAFRWGEAPPTPESTSNYRSGGPGGGQGLVAFLSLPVAAPEEYEAIAERYESLDLAEYAAEDTREEVLAGYDAQRNLYVREMRRTGLSFMNYIVGGGPGASPINLHITSRGTIRLNATDLEADPVVDYRALSNPTDVDLMVAYLEFFRRFFTTGELGQWNATEVRPGEGEDLEAFVRAGYNPQGWHPVGTAAKMRRELGGVVDDELRVYGVDGLRVADASIMPTLIGGTTQLTVYAIAEKVADMIMETW</sequence>
<dbReference type="SUPFAM" id="SSF54373">
    <property type="entry name" value="FAD-linked reductases, C-terminal domain"/>
    <property type="match status" value="1"/>
</dbReference>
<feature type="signal peptide" evidence="4">
    <location>
        <begin position="1"/>
        <end position="19"/>
    </location>
</feature>
<dbReference type="GO" id="GO:0044550">
    <property type="term" value="P:secondary metabolite biosynthetic process"/>
    <property type="evidence" value="ECO:0007669"/>
    <property type="project" value="TreeGrafter"/>
</dbReference>
<dbReference type="SUPFAM" id="SSF51905">
    <property type="entry name" value="FAD/NAD(P)-binding domain"/>
    <property type="match status" value="1"/>
</dbReference>
<keyword evidence="4" id="KW-0732">Signal</keyword>
<proteinExistence type="inferred from homology"/>
<dbReference type="EMBL" id="ONZQ02000005">
    <property type="protein sequence ID" value="SPO01487.1"/>
    <property type="molecule type" value="Genomic_DNA"/>
</dbReference>
<keyword evidence="2" id="KW-0285">Flavoprotein</keyword>
<evidence type="ECO:0000256" key="2">
    <source>
        <dbReference type="PIRSR" id="PIRSR000137-2"/>
    </source>
</evidence>
<evidence type="ECO:0000256" key="4">
    <source>
        <dbReference type="SAM" id="SignalP"/>
    </source>
</evidence>
<feature type="chain" id="PRO_5042160001" evidence="4">
    <location>
        <begin position="20"/>
        <end position="585"/>
    </location>
</feature>
<evidence type="ECO:0000259" key="5">
    <source>
        <dbReference type="PROSITE" id="PS00624"/>
    </source>
</evidence>
<feature type="region of interest" description="Disordered" evidence="3">
    <location>
        <begin position="61"/>
        <end position="89"/>
    </location>
</feature>
<feature type="binding site" evidence="2">
    <location>
        <begin position="521"/>
        <end position="522"/>
    </location>
    <ligand>
        <name>FAD</name>
        <dbReference type="ChEBI" id="CHEBI:57692"/>
    </ligand>
</feature>
<comment type="similarity">
    <text evidence="1">Belongs to the GMC oxidoreductase family.</text>
</comment>
<dbReference type="GO" id="GO:0050660">
    <property type="term" value="F:flavin adenine dinucleotide binding"/>
    <property type="evidence" value="ECO:0007669"/>
    <property type="project" value="InterPro"/>
</dbReference>
<keyword evidence="7" id="KW-1185">Reference proteome</keyword>
<dbReference type="PIRSF" id="PIRSF000137">
    <property type="entry name" value="Alcohol_oxidase"/>
    <property type="match status" value="1"/>
</dbReference>
<dbReference type="Gene3D" id="3.30.560.10">
    <property type="entry name" value="Glucose Oxidase, domain 3"/>
    <property type="match status" value="1"/>
</dbReference>
<dbReference type="Pfam" id="PF00732">
    <property type="entry name" value="GMC_oxred_N"/>
    <property type="match status" value="1"/>
</dbReference>
<evidence type="ECO:0000313" key="6">
    <source>
        <dbReference type="EMBL" id="SPO01487.1"/>
    </source>
</evidence>
<dbReference type="Gene3D" id="3.50.50.60">
    <property type="entry name" value="FAD/NAD(P)-binding domain"/>
    <property type="match status" value="1"/>
</dbReference>
<dbReference type="InterPro" id="IPR007867">
    <property type="entry name" value="GMC_OxRtase_C"/>
</dbReference>
<dbReference type="InterPro" id="IPR012132">
    <property type="entry name" value="GMC_OxRdtase"/>
</dbReference>
<reference evidence="6" key="1">
    <citation type="submission" date="2018-03" db="EMBL/GenBank/DDBJ databases">
        <authorList>
            <person name="Guldener U."/>
        </authorList>
    </citation>
    <scope>NUCLEOTIDE SEQUENCE</scope>
</reference>
<comment type="cofactor">
    <cofactor evidence="2">
        <name>FAD</name>
        <dbReference type="ChEBI" id="CHEBI:57692"/>
    </cofactor>
</comment>
<dbReference type="InterPro" id="IPR036188">
    <property type="entry name" value="FAD/NAD-bd_sf"/>
</dbReference>
<feature type="domain" description="Glucose-methanol-choline oxidoreductase N-terminal" evidence="5">
    <location>
        <begin position="291"/>
        <end position="305"/>
    </location>
</feature>
<dbReference type="AlphaFoldDB" id="A0AAE8MWH3"/>
<dbReference type="PANTHER" id="PTHR11552:SF115">
    <property type="entry name" value="DEHYDROGENASE XPTC-RELATED"/>
    <property type="match status" value="1"/>
</dbReference>
<evidence type="ECO:0000256" key="3">
    <source>
        <dbReference type="SAM" id="MobiDB-lite"/>
    </source>
</evidence>
<dbReference type="GO" id="GO:0016614">
    <property type="term" value="F:oxidoreductase activity, acting on CH-OH group of donors"/>
    <property type="evidence" value="ECO:0007669"/>
    <property type="project" value="InterPro"/>
</dbReference>
<protein>
    <submittedName>
        <fullName evidence="6">Related to alcohol oxidase</fullName>
    </submittedName>
</protein>
<gene>
    <name evidence="6" type="ORF">DNG_04160</name>
</gene>
<feature type="compositionally biased region" description="Polar residues" evidence="3">
    <location>
        <begin position="75"/>
        <end position="84"/>
    </location>
</feature>
<organism evidence="6 7">
    <name type="scientific">Cephalotrichum gorgonifer</name>
    <dbReference type="NCBI Taxonomy" id="2041049"/>
    <lineage>
        <taxon>Eukaryota</taxon>
        <taxon>Fungi</taxon>
        <taxon>Dikarya</taxon>
        <taxon>Ascomycota</taxon>
        <taxon>Pezizomycotina</taxon>
        <taxon>Sordariomycetes</taxon>
        <taxon>Hypocreomycetidae</taxon>
        <taxon>Microascales</taxon>
        <taxon>Microascaceae</taxon>
        <taxon>Cephalotrichum</taxon>
    </lineage>
</organism>
<evidence type="ECO:0000256" key="1">
    <source>
        <dbReference type="ARBA" id="ARBA00010790"/>
    </source>
</evidence>
<comment type="caution">
    <text evidence="6">The sequence shown here is derived from an EMBL/GenBank/DDBJ whole genome shotgun (WGS) entry which is preliminary data.</text>
</comment>
<evidence type="ECO:0000313" key="7">
    <source>
        <dbReference type="Proteomes" id="UP001187682"/>
    </source>
</evidence>
<dbReference type="Pfam" id="PF05199">
    <property type="entry name" value="GMC_oxred_C"/>
    <property type="match status" value="1"/>
</dbReference>
<dbReference type="PROSITE" id="PS00624">
    <property type="entry name" value="GMC_OXRED_2"/>
    <property type="match status" value="1"/>
</dbReference>
<keyword evidence="2" id="KW-0274">FAD</keyword>